<gene>
    <name evidence="1" type="ORF">CYNAS_LOCUS15063</name>
</gene>
<organism evidence="1 2">
    <name type="scientific">Cylicocyclus nassatus</name>
    <name type="common">Nematode worm</name>
    <dbReference type="NCBI Taxonomy" id="53992"/>
    <lineage>
        <taxon>Eukaryota</taxon>
        <taxon>Metazoa</taxon>
        <taxon>Ecdysozoa</taxon>
        <taxon>Nematoda</taxon>
        <taxon>Chromadorea</taxon>
        <taxon>Rhabditida</taxon>
        <taxon>Rhabditina</taxon>
        <taxon>Rhabditomorpha</taxon>
        <taxon>Strongyloidea</taxon>
        <taxon>Strongylidae</taxon>
        <taxon>Cylicocyclus</taxon>
    </lineage>
</organism>
<evidence type="ECO:0000313" key="2">
    <source>
        <dbReference type="Proteomes" id="UP001176961"/>
    </source>
</evidence>
<dbReference type="EMBL" id="CATQJL010000305">
    <property type="protein sequence ID" value="CAJ0603080.1"/>
    <property type="molecule type" value="Genomic_DNA"/>
</dbReference>
<comment type="caution">
    <text evidence="1">The sequence shown here is derived from an EMBL/GenBank/DDBJ whole genome shotgun (WGS) entry which is preliminary data.</text>
</comment>
<keyword evidence="2" id="KW-1185">Reference proteome</keyword>
<accession>A0AA36MA38</accession>
<reference evidence="1" key="1">
    <citation type="submission" date="2023-07" db="EMBL/GenBank/DDBJ databases">
        <authorList>
            <consortium name="CYATHOMIX"/>
        </authorList>
    </citation>
    <scope>NUCLEOTIDE SEQUENCE</scope>
    <source>
        <strain evidence="1">N/A</strain>
    </source>
</reference>
<evidence type="ECO:0000313" key="1">
    <source>
        <dbReference type="EMBL" id="CAJ0603080.1"/>
    </source>
</evidence>
<protein>
    <submittedName>
        <fullName evidence="1">Uncharacterized protein</fullName>
    </submittedName>
</protein>
<proteinExistence type="predicted"/>
<dbReference type="AlphaFoldDB" id="A0AA36MA38"/>
<sequence>MGILPFLGFPKSSSGYQRSLETCVMWGIGEHTDRYKHGVQTKPIISGFRDIKLAEEDFIILIFEIVITNSNVGQIRFHERPSFFEKKNFHYTHLRDFVFFDLNLAQIRLVGQKVWK</sequence>
<dbReference type="Proteomes" id="UP001176961">
    <property type="component" value="Unassembled WGS sequence"/>
</dbReference>
<name>A0AA36MA38_CYLNA</name>